<dbReference type="InterPro" id="IPR021857">
    <property type="entry name" value="DUF3467"/>
</dbReference>
<organism evidence="2 3">
    <name type="scientific">Seongchinamella unica</name>
    <dbReference type="NCBI Taxonomy" id="2547392"/>
    <lineage>
        <taxon>Bacteria</taxon>
        <taxon>Pseudomonadati</taxon>
        <taxon>Pseudomonadota</taxon>
        <taxon>Gammaproteobacteria</taxon>
        <taxon>Cellvibrionales</taxon>
        <taxon>Halieaceae</taxon>
        <taxon>Seongchinamella</taxon>
    </lineage>
</organism>
<gene>
    <name evidence="2" type="ORF">E2F43_03020</name>
</gene>
<dbReference type="EMBL" id="SMSE01000001">
    <property type="protein sequence ID" value="TDG15221.1"/>
    <property type="molecule type" value="Genomic_DNA"/>
</dbReference>
<dbReference type="OrthoDB" id="9798280at2"/>
<name>A0A4R5LV23_9GAMM</name>
<evidence type="ECO:0000313" key="3">
    <source>
        <dbReference type="Proteomes" id="UP000295554"/>
    </source>
</evidence>
<comment type="caution">
    <text evidence="2">The sequence shown here is derived from an EMBL/GenBank/DDBJ whole genome shotgun (WGS) entry which is preliminary data.</text>
</comment>
<evidence type="ECO:0000313" key="2">
    <source>
        <dbReference type="EMBL" id="TDG15221.1"/>
    </source>
</evidence>
<feature type="compositionally biased region" description="Polar residues" evidence="1">
    <location>
        <begin position="8"/>
        <end position="25"/>
    </location>
</feature>
<dbReference type="Proteomes" id="UP000295554">
    <property type="component" value="Unassembled WGS sequence"/>
</dbReference>
<dbReference type="AlphaFoldDB" id="A0A4R5LV23"/>
<accession>A0A4R5LV23</accession>
<reference evidence="2 3" key="1">
    <citation type="submission" date="2019-03" db="EMBL/GenBank/DDBJ databases">
        <title>Seongchinamella monodicae gen. nov., sp. nov., a novel member of the Gammaproteobacteria isolated from a tidal mudflat of beach.</title>
        <authorList>
            <person name="Yang H.G."/>
            <person name="Kang J.W."/>
            <person name="Lee S.D."/>
        </authorList>
    </citation>
    <scope>NUCLEOTIDE SEQUENCE [LARGE SCALE GENOMIC DNA]</scope>
    <source>
        <strain evidence="2 3">GH4-78</strain>
    </source>
</reference>
<protein>
    <submittedName>
        <fullName evidence="2">DUF3467 domain-containing protein</fullName>
    </submittedName>
</protein>
<evidence type="ECO:0000256" key="1">
    <source>
        <dbReference type="SAM" id="MobiDB-lite"/>
    </source>
</evidence>
<proteinExistence type="predicted"/>
<sequence length="121" mass="13060">MSDKKDNANSNGSTEANAASGSSVGNKKGGLKVHWDDSDLATSYANVVNAAATQEEVTIFFGTNQTWNVRTENEMTIKLSERIILNPLAAKRLLLLLGGVLKDYERKYGTLDIKGSVKPGE</sequence>
<dbReference type="Pfam" id="PF11950">
    <property type="entry name" value="DUF3467"/>
    <property type="match status" value="1"/>
</dbReference>
<dbReference type="RefSeq" id="WP_133209406.1">
    <property type="nucleotide sequence ID" value="NZ_SMSE01000001.1"/>
</dbReference>
<keyword evidence="3" id="KW-1185">Reference proteome</keyword>
<feature type="region of interest" description="Disordered" evidence="1">
    <location>
        <begin position="1"/>
        <end position="30"/>
    </location>
</feature>